<feature type="domain" description="Late embryogenesis abundant protein LEA-2 subgroup" evidence="7">
    <location>
        <begin position="139"/>
        <end position="242"/>
    </location>
</feature>
<protein>
    <recommendedName>
        <fullName evidence="7">Late embryogenesis abundant protein LEA-2 subgroup domain-containing protein</fullName>
    </recommendedName>
</protein>
<comment type="caution">
    <text evidence="8">The sequence shown here is derived from an EMBL/GenBank/DDBJ whole genome shotgun (WGS) entry which is preliminary data.</text>
</comment>
<dbReference type="GO" id="GO:0005886">
    <property type="term" value="C:plasma membrane"/>
    <property type="evidence" value="ECO:0007669"/>
    <property type="project" value="TreeGrafter"/>
</dbReference>
<evidence type="ECO:0000256" key="5">
    <source>
        <dbReference type="SAM" id="MobiDB-lite"/>
    </source>
</evidence>
<evidence type="ECO:0000256" key="1">
    <source>
        <dbReference type="ARBA" id="ARBA00004167"/>
    </source>
</evidence>
<name>A0AAD5W8T7_9POAL</name>
<accession>A0AAD5W8T7</accession>
<reference evidence="8 9" key="1">
    <citation type="journal article" date="2022" name="Cell">
        <title>Repeat-based holocentromeres influence genome architecture and karyotype evolution.</title>
        <authorList>
            <person name="Hofstatter P.G."/>
            <person name="Thangavel G."/>
            <person name="Lux T."/>
            <person name="Neumann P."/>
            <person name="Vondrak T."/>
            <person name="Novak P."/>
            <person name="Zhang M."/>
            <person name="Costa L."/>
            <person name="Castellani M."/>
            <person name="Scott A."/>
            <person name="Toegelov H."/>
            <person name="Fuchs J."/>
            <person name="Mata-Sucre Y."/>
            <person name="Dias Y."/>
            <person name="Vanzela A.L.L."/>
            <person name="Huettel B."/>
            <person name="Almeida C.C.S."/>
            <person name="Simkova H."/>
            <person name="Souza G."/>
            <person name="Pedrosa-Harand A."/>
            <person name="Macas J."/>
            <person name="Mayer K.F.X."/>
            <person name="Houben A."/>
            <person name="Marques A."/>
        </authorList>
    </citation>
    <scope>NUCLEOTIDE SEQUENCE [LARGE SCALE GENOMIC DNA]</scope>
    <source>
        <strain evidence="8">RhyTen1mFocal</strain>
    </source>
</reference>
<dbReference type="PANTHER" id="PTHR31234:SF70">
    <property type="entry name" value="LATE EMBRYOGENESIS ABUNDANT PROTEIN LEA-2 SUBGROUP DOMAIN-CONTAINING PROTEIN"/>
    <property type="match status" value="1"/>
</dbReference>
<evidence type="ECO:0000313" key="9">
    <source>
        <dbReference type="Proteomes" id="UP001210211"/>
    </source>
</evidence>
<dbReference type="AlphaFoldDB" id="A0AAD5W8T7"/>
<keyword evidence="4 6" id="KW-0472">Membrane</keyword>
<keyword evidence="3 6" id="KW-1133">Transmembrane helix</keyword>
<keyword evidence="9" id="KW-1185">Reference proteome</keyword>
<evidence type="ECO:0000256" key="2">
    <source>
        <dbReference type="ARBA" id="ARBA00022692"/>
    </source>
</evidence>
<evidence type="ECO:0000256" key="4">
    <source>
        <dbReference type="ARBA" id="ARBA00023136"/>
    </source>
</evidence>
<evidence type="ECO:0000313" key="8">
    <source>
        <dbReference type="EMBL" id="KAJ3684355.1"/>
    </source>
</evidence>
<feature type="compositionally biased region" description="Basic and acidic residues" evidence="5">
    <location>
        <begin position="1"/>
        <end position="12"/>
    </location>
</feature>
<organism evidence="8 9">
    <name type="scientific">Rhynchospora tenuis</name>
    <dbReference type="NCBI Taxonomy" id="198213"/>
    <lineage>
        <taxon>Eukaryota</taxon>
        <taxon>Viridiplantae</taxon>
        <taxon>Streptophyta</taxon>
        <taxon>Embryophyta</taxon>
        <taxon>Tracheophyta</taxon>
        <taxon>Spermatophyta</taxon>
        <taxon>Magnoliopsida</taxon>
        <taxon>Liliopsida</taxon>
        <taxon>Poales</taxon>
        <taxon>Cyperaceae</taxon>
        <taxon>Cyperoideae</taxon>
        <taxon>Rhynchosporeae</taxon>
        <taxon>Rhynchospora</taxon>
    </lineage>
</organism>
<feature type="transmembrane region" description="Helical" evidence="6">
    <location>
        <begin position="78"/>
        <end position="104"/>
    </location>
</feature>
<feature type="region of interest" description="Disordered" evidence="5">
    <location>
        <begin position="1"/>
        <end position="36"/>
    </location>
</feature>
<sequence>MEHPIKPSEKTKLTHPLPPPSKPTHSDTPSTSSSGNVPVYMLQFPRDHVLKMPSEDVQQRYKNYTRYKPIQRRIQRGFCRCLCTSICLLVILIVTVGCILYFGFRPKAPTYSLTNLSISGFEPLLTSSVTPINPSIVATVKTDNPNKKLSILYQTNGTVSVYFDTTYLCSGDWPSFHQGPQNVTIFETNLTGSGILLTALNRDSIVKAETNGSVPLTVYAKVPVKLKFSFITSWVVTVRVTCDVAVTTLTSKAAILSKTCHIKTHYLW</sequence>
<proteinExistence type="predicted"/>
<dbReference type="GO" id="GO:0098542">
    <property type="term" value="P:defense response to other organism"/>
    <property type="evidence" value="ECO:0007669"/>
    <property type="project" value="InterPro"/>
</dbReference>
<comment type="subcellular location">
    <subcellularLocation>
        <location evidence="1">Membrane</location>
        <topology evidence="1">Single-pass membrane protein</topology>
    </subcellularLocation>
</comment>
<gene>
    <name evidence="8" type="ORF">LUZ61_013519</name>
</gene>
<dbReference type="InterPro" id="IPR004864">
    <property type="entry name" value="LEA_2"/>
</dbReference>
<dbReference type="PANTHER" id="PTHR31234">
    <property type="entry name" value="LATE EMBRYOGENESIS ABUNDANT (LEA) HYDROXYPROLINE-RICH GLYCOPROTEIN FAMILY"/>
    <property type="match status" value="1"/>
</dbReference>
<dbReference type="EMBL" id="JAMRDG010000002">
    <property type="protein sequence ID" value="KAJ3684355.1"/>
    <property type="molecule type" value="Genomic_DNA"/>
</dbReference>
<dbReference type="Proteomes" id="UP001210211">
    <property type="component" value="Unassembled WGS sequence"/>
</dbReference>
<dbReference type="InterPro" id="IPR044839">
    <property type="entry name" value="NDR1-like"/>
</dbReference>
<keyword evidence="2 6" id="KW-0812">Transmembrane</keyword>
<evidence type="ECO:0000256" key="6">
    <source>
        <dbReference type="SAM" id="Phobius"/>
    </source>
</evidence>
<evidence type="ECO:0000259" key="7">
    <source>
        <dbReference type="Pfam" id="PF03168"/>
    </source>
</evidence>
<evidence type="ECO:0000256" key="3">
    <source>
        <dbReference type="ARBA" id="ARBA00022989"/>
    </source>
</evidence>
<dbReference type="Pfam" id="PF03168">
    <property type="entry name" value="LEA_2"/>
    <property type="match status" value="1"/>
</dbReference>